<dbReference type="EMBL" id="JAPMSZ010000010">
    <property type="protein sequence ID" value="KAJ5087013.1"/>
    <property type="molecule type" value="Genomic_DNA"/>
</dbReference>
<dbReference type="GeneID" id="81398014"/>
<evidence type="ECO:0000313" key="3">
    <source>
        <dbReference type="EMBL" id="KAJ5087013.1"/>
    </source>
</evidence>
<dbReference type="AlphaFoldDB" id="A0A9W9JZ53"/>
<organism evidence="3 4">
    <name type="scientific">Penicillium alfredii</name>
    <dbReference type="NCBI Taxonomy" id="1506179"/>
    <lineage>
        <taxon>Eukaryota</taxon>
        <taxon>Fungi</taxon>
        <taxon>Dikarya</taxon>
        <taxon>Ascomycota</taxon>
        <taxon>Pezizomycotina</taxon>
        <taxon>Eurotiomycetes</taxon>
        <taxon>Eurotiomycetidae</taxon>
        <taxon>Eurotiales</taxon>
        <taxon>Aspergillaceae</taxon>
        <taxon>Penicillium</taxon>
    </lineage>
</organism>
<proteinExistence type="predicted"/>
<name>A0A9W9JZ53_9EURO</name>
<sequence length="821" mass="92428">MKDNDEVEIEKPVLVDVDDFDVRFFDTEEAVMSMEVPAIAHPFKKWMDSFRPRKYTPRTTPQRFVEGWSDSSQVEFSTQNQDAPNGQEQQWESESRHSSQLGTVKTTTLSIASRSMARSRRTTRSTANQSTISGSRISADSTRPASSHHIDKDAELRATKRRQVLREIITTESDYVLGLKALTGVLSIFNTRPEIYRNIQRILAIHERFLSQLQATSPLSTSNASESGLSDLASRGLYKRLGTIDLPGFKGLQNRSLRTSNFKASVNQRLKALSAEPFECLEVAREIDKLSISFSLYEEFCSNYEILTQDMVLLRRSIPNWEVFDQGIEALSKSVASMDSRKQEENRSMSLNDLLIKPVQRLCKYPLLLQDMLRQTPICDCPSSHAGIEQIVENLRALVARINSATGNPVHKDRIQKTILLQERIGFSDLHPLQDMYRELGPMTLCGVLHVVYRTPESTTGDFMVCILFNCYLLFARGIDDFHRLEAVACLYVDDLKMDTPSNGQGLYCYGCLFSWKLIFQDQEENYEIVLSASSATEERHWKTELLKSSAALSGIEKPGSWDPRQYSFVTLDLVPLDRVQYAAGSLARRSSMDSMAVLRKSHVQHVIIKKTNCPHSHEELTSPDQGEIERPKTPVSRTALTLTARRMERIRLERLVADVYTRDVLPLPGMVLGRGDLFRRGSIMRRLSLHAGFTRRSSSVSTSHSGPVMTDAHSIDGHGGEEKELTAQGEKCEDQQNADGEIPRTITSTMGRSKTLRFKGAAKRAMGAPPSPRSEKRRSQDDNSESSPARKKWTSPMALLSVLSPKNLIRPRPSLGASTL</sequence>
<dbReference type="PROSITE" id="PS00741">
    <property type="entry name" value="DH_1"/>
    <property type="match status" value="1"/>
</dbReference>
<dbReference type="GO" id="GO:0035556">
    <property type="term" value="P:intracellular signal transduction"/>
    <property type="evidence" value="ECO:0007669"/>
    <property type="project" value="InterPro"/>
</dbReference>
<dbReference type="SUPFAM" id="SSF48065">
    <property type="entry name" value="DBL homology domain (DH-domain)"/>
    <property type="match status" value="1"/>
</dbReference>
<reference evidence="3" key="2">
    <citation type="journal article" date="2023" name="IMA Fungus">
        <title>Comparative genomic study of the Penicillium genus elucidates a diverse pangenome and 15 lateral gene transfer events.</title>
        <authorList>
            <person name="Petersen C."/>
            <person name="Sorensen T."/>
            <person name="Nielsen M.R."/>
            <person name="Sondergaard T.E."/>
            <person name="Sorensen J.L."/>
            <person name="Fitzpatrick D.A."/>
            <person name="Frisvad J.C."/>
            <person name="Nielsen K.L."/>
        </authorList>
    </citation>
    <scope>NUCLEOTIDE SEQUENCE</scope>
    <source>
        <strain evidence="3">IBT 34128</strain>
    </source>
</reference>
<dbReference type="GO" id="GO:0005737">
    <property type="term" value="C:cytoplasm"/>
    <property type="evidence" value="ECO:0007669"/>
    <property type="project" value="TreeGrafter"/>
</dbReference>
<comment type="caution">
    <text evidence="3">The sequence shown here is derived from an EMBL/GenBank/DDBJ whole genome shotgun (WGS) entry which is preliminary data.</text>
</comment>
<keyword evidence="4" id="KW-1185">Reference proteome</keyword>
<feature type="region of interest" description="Disordered" evidence="1">
    <location>
        <begin position="695"/>
        <end position="821"/>
    </location>
</feature>
<dbReference type="PROSITE" id="PS50010">
    <property type="entry name" value="DH_2"/>
    <property type="match status" value="1"/>
</dbReference>
<feature type="region of interest" description="Disordered" evidence="1">
    <location>
        <begin position="57"/>
        <end position="155"/>
    </location>
</feature>
<feature type="compositionally biased region" description="Polar residues" evidence="1">
    <location>
        <begin position="128"/>
        <end position="145"/>
    </location>
</feature>
<dbReference type="InterPro" id="IPR000219">
    <property type="entry name" value="DH_dom"/>
</dbReference>
<accession>A0A9W9JZ53</accession>
<dbReference type="RefSeq" id="XP_056509138.1">
    <property type="nucleotide sequence ID" value="XM_056658845.1"/>
</dbReference>
<dbReference type="PANTHER" id="PTHR12673:SF159">
    <property type="entry name" value="LD03170P"/>
    <property type="match status" value="1"/>
</dbReference>
<dbReference type="Pfam" id="PF00621">
    <property type="entry name" value="RhoGEF"/>
    <property type="match status" value="1"/>
</dbReference>
<dbReference type="InterPro" id="IPR001331">
    <property type="entry name" value="GDS_CDC24_CS"/>
</dbReference>
<feature type="compositionally biased region" description="Low complexity" evidence="1">
    <location>
        <begin position="695"/>
        <end position="706"/>
    </location>
</feature>
<reference evidence="3" key="1">
    <citation type="submission" date="2022-11" db="EMBL/GenBank/DDBJ databases">
        <authorList>
            <person name="Petersen C."/>
        </authorList>
    </citation>
    <scope>NUCLEOTIDE SEQUENCE</scope>
    <source>
        <strain evidence="3">IBT 34128</strain>
    </source>
</reference>
<gene>
    <name evidence="3" type="ORF">NUU61_008320</name>
</gene>
<dbReference type="Gene3D" id="1.20.900.10">
    <property type="entry name" value="Dbl homology (DH) domain"/>
    <property type="match status" value="1"/>
</dbReference>
<dbReference type="InterPro" id="IPR035899">
    <property type="entry name" value="DBL_dom_sf"/>
</dbReference>
<protein>
    <recommendedName>
        <fullName evidence="2">DH domain-containing protein</fullName>
    </recommendedName>
</protein>
<feature type="compositionally biased region" description="Polar residues" evidence="1">
    <location>
        <begin position="69"/>
        <end position="109"/>
    </location>
</feature>
<evidence type="ECO:0000256" key="1">
    <source>
        <dbReference type="SAM" id="MobiDB-lite"/>
    </source>
</evidence>
<feature type="domain" description="DH" evidence="2">
    <location>
        <begin position="160"/>
        <end position="405"/>
    </location>
</feature>
<feature type="compositionally biased region" description="Basic and acidic residues" evidence="1">
    <location>
        <begin position="714"/>
        <end position="735"/>
    </location>
</feature>
<dbReference type="GO" id="GO:0005085">
    <property type="term" value="F:guanyl-nucleotide exchange factor activity"/>
    <property type="evidence" value="ECO:0007669"/>
    <property type="project" value="InterPro"/>
</dbReference>
<evidence type="ECO:0000313" key="4">
    <source>
        <dbReference type="Proteomes" id="UP001141434"/>
    </source>
</evidence>
<dbReference type="PANTHER" id="PTHR12673">
    <property type="entry name" value="FACIOGENITAL DYSPLASIA PROTEIN"/>
    <property type="match status" value="1"/>
</dbReference>
<dbReference type="Proteomes" id="UP001141434">
    <property type="component" value="Unassembled WGS sequence"/>
</dbReference>
<dbReference type="OrthoDB" id="8059989at2759"/>
<evidence type="ECO:0000259" key="2">
    <source>
        <dbReference type="PROSITE" id="PS50010"/>
    </source>
</evidence>
<dbReference type="SMART" id="SM00325">
    <property type="entry name" value="RhoGEF"/>
    <property type="match status" value="1"/>
</dbReference>
<feature type="region of interest" description="Disordered" evidence="1">
    <location>
        <begin position="616"/>
        <end position="635"/>
    </location>
</feature>
<dbReference type="InterPro" id="IPR051092">
    <property type="entry name" value="FYVE_RhoGEF_PH"/>
</dbReference>